<protein>
    <submittedName>
        <fullName evidence="1">Cyclopropane fatty-acyl-phospholipid synthase-like methyltransferase</fullName>
    </submittedName>
</protein>
<keyword evidence="1" id="KW-0489">Methyltransferase</keyword>
<sequence>MGGHYVRTVHEWCRTFDSRHAEAVALVGESRPS</sequence>
<dbReference type="AlphaFoldDB" id="A0A7W7WBY7"/>
<dbReference type="EMBL" id="JACHJU010000002">
    <property type="protein sequence ID" value="MBB4941506.1"/>
    <property type="molecule type" value="Genomic_DNA"/>
</dbReference>
<accession>A0A7W7WBY7</accession>
<evidence type="ECO:0000313" key="2">
    <source>
        <dbReference type="Proteomes" id="UP000534286"/>
    </source>
</evidence>
<organism evidence="1 2">
    <name type="scientific">Streptosporangium album</name>
    <dbReference type="NCBI Taxonomy" id="47479"/>
    <lineage>
        <taxon>Bacteria</taxon>
        <taxon>Bacillati</taxon>
        <taxon>Actinomycetota</taxon>
        <taxon>Actinomycetes</taxon>
        <taxon>Streptosporangiales</taxon>
        <taxon>Streptosporangiaceae</taxon>
        <taxon>Streptosporangium</taxon>
    </lineage>
</organism>
<proteinExistence type="predicted"/>
<comment type="caution">
    <text evidence="1">The sequence shown here is derived from an EMBL/GenBank/DDBJ whole genome shotgun (WGS) entry which is preliminary data.</text>
</comment>
<dbReference type="Proteomes" id="UP000534286">
    <property type="component" value="Unassembled WGS sequence"/>
</dbReference>
<keyword evidence="2" id="KW-1185">Reference proteome</keyword>
<reference evidence="1 2" key="1">
    <citation type="submission" date="2020-08" db="EMBL/GenBank/DDBJ databases">
        <title>Sequencing the genomes of 1000 actinobacteria strains.</title>
        <authorList>
            <person name="Klenk H.-P."/>
        </authorList>
    </citation>
    <scope>NUCLEOTIDE SEQUENCE [LARGE SCALE GENOMIC DNA]</scope>
    <source>
        <strain evidence="1 2">DSM 43023</strain>
    </source>
</reference>
<dbReference type="GO" id="GO:0032259">
    <property type="term" value="P:methylation"/>
    <property type="evidence" value="ECO:0007669"/>
    <property type="project" value="UniProtKB-KW"/>
</dbReference>
<dbReference type="GO" id="GO:0008168">
    <property type="term" value="F:methyltransferase activity"/>
    <property type="evidence" value="ECO:0007669"/>
    <property type="project" value="UniProtKB-KW"/>
</dbReference>
<keyword evidence="1" id="KW-0808">Transferase</keyword>
<name>A0A7W7WBY7_9ACTN</name>
<gene>
    <name evidence="1" type="ORF">FHR32_005883</name>
</gene>
<evidence type="ECO:0000313" key="1">
    <source>
        <dbReference type="EMBL" id="MBB4941506.1"/>
    </source>
</evidence>